<comment type="subcellular location">
    <subcellularLocation>
        <location evidence="1">Cell membrane</location>
        <topology evidence="1">Multi-pass membrane protein</topology>
    </subcellularLocation>
</comment>
<keyword evidence="6 9" id="KW-0472">Membrane</keyword>
<evidence type="ECO:0000256" key="9">
    <source>
        <dbReference type="SAM" id="Phobius"/>
    </source>
</evidence>
<feature type="transmembrane region" description="Helical" evidence="9">
    <location>
        <begin position="29"/>
        <end position="47"/>
    </location>
</feature>
<dbReference type="PANTHER" id="PTHR32309:SF31">
    <property type="entry name" value="CAPSULAR EXOPOLYSACCHARIDE FAMILY"/>
    <property type="match status" value="1"/>
</dbReference>
<dbReference type="OrthoDB" id="5171097at2"/>
<evidence type="ECO:0000256" key="8">
    <source>
        <dbReference type="SAM" id="MobiDB-lite"/>
    </source>
</evidence>
<evidence type="ECO:0000256" key="3">
    <source>
        <dbReference type="ARBA" id="ARBA00022475"/>
    </source>
</evidence>
<dbReference type="STRING" id="946078.GA0070622_0598"/>
<feature type="compositionally biased region" description="Low complexity" evidence="8">
    <location>
        <begin position="502"/>
        <end position="513"/>
    </location>
</feature>
<dbReference type="EMBL" id="FLRH01000003">
    <property type="protein sequence ID" value="SBT63643.1"/>
    <property type="molecule type" value="Genomic_DNA"/>
</dbReference>
<reference evidence="12" key="1">
    <citation type="submission" date="2016-06" db="EMBL/GenBank/DDBJ databases">
        <authorList>
            <person name="Varghese N."/>
            <person name="Submissions Spin"/>
        </authorList>
    </citation>
    <scope>NUCLEOTIDE SEQUENCE [LARGE SCALE GENOMIC DNA]</scope>
    <source>
        <strain evidence="12">DSM 45794</strain>
    </source>
</reference>
<dbReference type="InterPro" id="IPR050445">
    <property type="entry name" value="Bact_polysacc_biosynth/exp"/>
</dbReference>
<accession>A0A1A9B3E0</accession>
<dbReference type="PANTHER" id="PTHR32309">
    <property type="entry name" value="TYROSINE-PROTEIN KINASE"/>
    <property type="match status" value="1"/>
</dbReference>
<dbReference type="GO" id="GO:0005886">
    <property type="term" value="C:plasma membrane"/>
    <property type="evidence" value="ECO:0007669"/>
    <property type="project" value="UniProtKB-SubCell"/>
</dbReference>
<feature type="compositionally biased region" description="Pro residues" evidence="8">
    <location>
        <begin position="562"/>
        <end position="591"/>
    </location>
</feature>
<evidence type="ECO:0000256" key="6">
    <source>
        <dbReference type="ARBA" id="ARBA00023136"/>
    </source>
</evidence>
<evidence type="ECO:0000313" key="11">
    <source>
        <dbReference type="EMBL" id="SBT63643.1"/>
    </source>
</evidence>
<evidence type="ECO:0000256" key="4">
    <source>
        <dbReference type="ARBA" id="ARBA00022692"/>
    </source>
</evidence>
<keyword evidence="7" id="KW-0175">Coiled coil</keyword>
<proteinExistence type="inferred from homology"/>
<feature type="coiled-coil region" evidence="7">
    <location>
        <begin position="153"/>
        <end position="211"/>
    </location>
</feature>
<dbReference type="InterPro" id="IPR003856">
    <property type="entry name" value="LPS_length_determ_N"/>
</dbReference>
<keyword evidence="4 9" id="KW-0812">Transmembrane</keyword>
<sequence>MPSPHRPDVQHDADGPTLMSYLEWLRRRWWILALAALLGIGSGLLVTKLQTPTYTSTTSVLVRQVGPDAVPGTKVNLDTEAQVVRSLVVAERARALLKTSTSNEDLVRSLSVTVPPNSQVLQISYEGTTPQAAQNGSHSFAQAYLDLRLATAAKAVENEITSITQQIAEVNKQLTATAGKIAAAPANSAARAQAEASKQVLTNQLTRLNERLSPLQDNAPDAGQIISDAALPRKPSSPNRTLNLASGMGAGLLFGIVLALVLDRLDTRVRRGRDVTARTGLSTLLELPLRAPSLSILPPTHRVSRELGRLRNVLLSIMSEPRPGRGRQLLLTDTSPGPAAGFVAGNLAAAYARTGAQVAIVTTRPDSPLTAMFGGAKPRHTLADVLRHDVGALAALTPAPGLNTLRALLPGELDTDVELPVATMLGILDELADRFDHVLIETARPTQAVEAQALARHVDGVILVIESGRTRTSEITAALQQFEQVDAPVLGSVMAPRLPEQAGSPAAGGTPAAENQRDERRPSPRPRPEPVFRPGGGQPTSDSTMILPRPVGSSSGGSAPRKPAPGPRKPTSNPNPAPSAVPAAKPGPPAPVQAGGAVRQPPSTVYRSKRDIDGVDGQGRLSMAFDPVEDQE</sequence>
<dbReference type="SUPFAM" id="SSF52540">
    <property type="entry name" value="P-loop containing nucleoside triphosphate hydrolases"/>
    <property type="match status" value="1"/>
</dbReference>
<evidence type="ECO:0000313" key="12">
    <source>
        <dbReference type="Proteomes" id="UP000199558"/>
    </source>
</evidence>
<organism evidence="11 12">
    <name type="scientific">Micromonospora sediminicola</name>
    <dbReference type="NCBI Taxonomy" id="946078"/>
    <lineage>
        <taxon>Bacteria</taxon>
        <taxon>Bacillati</taxon>
        <taxon>Actinomycetota</taxon>
        <taxon>Actinomycetes</taxon>
        <taxon>Micromonosporales</taxon>
        <taxon>Micromonosporaceae</taxon>
        <taxon>Micromonospora</taxon>
    </lineage>
</organism>
<name>A0A1A9B3E0_9ACTN</name>
<evidence type="ECO:0000256" key="1">
    <source>
        <dbReference type="ARBA" id="ARBA00004651"/>
    </source>
</evidence>
<evidence type="ECO:0000256" key="2">
    <source>
        <dbReference type="ARBA" id="ARBA00006683"/>
    </source>
</evidence>
<feature type="compositionally biased region" description="Basic and acidic residues" evidence="8">
    <location>
        <begin position="515"/>
        <end position="530"/>
    </location>
</feature>
<evidence type="ECO:0000256" key="5">
    <source>
        <dbReference type="ARBA" id="ARBA00022989"/>
    </source>
</evidence>
<feature type="compositionally biased region" description="Low complexity" evidence="8">
    <location>
        <begin position="552"/>
        <end position="561"/>
    </location>
</feature>
<keyword evidence="12" id="KW-1185">Reference proteome</keyword>
<feature type="region of interest" description="Disordered" evidence="8">
    <location>
        <begin position="498"/>
        <end position="632"/>
    </location>
</feature>
<comment type="similarity">
    <text evidence="2">Belongs to the CpsC/CapA family.</text>
</comment>
<keyword evidence="5 9" id="KW-1133">Transmembrane helix</keyword>
<keyword evidence="3" id="KW-1003">Cell membrane</keyword>
<dbReference type="InterPro" id="IPR027417">
    <property type="entry name" value="P-loop_NTPase"/>
</dbReference>
<evidence type="ECO:0000259" key="10">
    <source>
        <dbReference type="Pfam" id="PF02706"/>
    </source>
</evidence>
<feature type="domain" description="Polysaccharide chain length determinant N-terminal" evidence="10">
    <location>
        <begin position="20"/>
        <end position="86"/>
    </location>
</feature>
<dbReference type="Pfam" id="PF02706">
    <property type="entry name" value="Wzz"/>
    <property type="match status" value="1"/>
</dbReference>
<dbReference type="Gene3D" id="3.40.50.300">
    <property type="entry name" value="P-loop containing nucleotide triphosphate hydrolases"/>
    <property type="match status" value="1"/>
</dbReference>
<protein>
    <submittedName>
        <fullName evidence="11">Capsular polysaccharide biosynthesis protein</fullName>
    </submittedName>
</protein>
<evidence type="ECO:0000256" key="7">
    <source>
        <dbReference type="SAM" id="Coils"/>
    </source>
</evidence>
<dbReference type="AlphaFoldDB" id="A0A1A9B3E0"/>
<gene>
    <name evidence="11" type="ORF">GA0070622_0598</name>
</gene>
<dbReference type="Proteomes" id="UP000199558">
    <property type="component" value="Unassembled WGS sequence"/>
</dbReference>
<feature type="transmembrane region" description="Helical" evidence="9">
    <location>
        <begin position="242"/>
        <end position="262"/>
    </location>
</feature>